<organism evidence="1 2">
    <name type="scientific">Uliginosibacterium silvisoli</name>
    <dbReference type="NCBI Taxonomy" id="3114758"/>
    <lineage>
        <taxon>Bacteria</taxon>
        <taxon>Pseudomonadati</taxon>
        <taxon>Pseudomonadota</taxon>
        <taxon>Betaproteobacteria</taxon>
        <taxon>Rhodocyclales</taxon>
        <taxon>Zoogloeaceae</taxon>
        <taxon>Uliginosibacterium</taxon>
    </lineage>
</organism>
<keyword evidence="2" id="KW-1185">Reference proteome</keyword>
<protein>
    <recommendedName>
        <fullName evidence="3">Replication protein</fullName>
    </recommendedName>
</protein>
<sequence>MPIDPDRAKAFFRSLSPEQIAEGNRREQANYESQVSEFRRAYAKGHCYLCNGPFDQMRAAHPCTHWLLRRCRFKKKDFLSIAERYDYHNIAAFLRWCANEESLLRNINDLESEKSDRKVISYTVKWKNIDWTFDCTENDMRGHGAGASSHPHYHFQMRIDGRQFINFNEFHVPLSDRDLFNLSLRDEQNAHHSFGAAGSGMQEAVSADPGLSLEHASPTTDEDEAAYHFSTMIDTTDQPLSSDEIHNIFEEAKRTNKSFAFVAKQRLQGRARIQTVISPMHSIPDIANRTEHKPR</sequence>
<evidence type="ECO:0000313" key="2">
    <source>
        <dbReference type="Proteomes" id="UP001331561"/>
    </source>
</evidence>
<proteinExistence type="predicted"/>
<accession>A0ABU6K6H2</accession>
<name>A0ABU6K6H2_9RHOO</name>
<comment type="caution">
    <text evidence="1">The sequence shown here is derived from an EMBL/GenBank/DDBJ whole genome shotgun (WGS) entry which is preliminary data.</text>
</comment>
<dbReference type="Proteomes" id="UP001331561">
    <property type="component" value="Unassembled WGS sequence"/>
</dbReference>
<reference evidence="1 2" key="1">
    <citation type="submission" date="2024-01" db="EMBL/GenBank/DDBJ databases">
        <title>Uliginosibacterium soil sp. nov.</title>
        <authorList>
            <person name="Lv Y."/>
        </authorList>
    </citation>
    <scope>NUCLEOTIDE SEQUENCE [LARGE SCALE GENOMIC DNA]</scope>
    <source>
        <strain evidence="1 2">H3</strain>
    </source>
</reference>
<evidence type="ECO:0000313" key="1">
    <source>
        <dbReference type="EMBL" id="MEC5387252.1"/>
    </source>
</evidence>
<dbReference type="RefSeq" id="WP_327600228.1">
    <property type="nucleotide sequence ID" value="NZ_JAYXHS010000003.1"/>
</dbReference>
<evidence type="ECO:0008006" key="3">
    <source>
        <dbReference type="Google" id="ProtNLM"/>
    </source>
</evidence>
<gene>
    <name evidence="1" type="ORF">VVD49_16095</name>
</gene>
<dbReference type="EMBL" id="JAYXHS010000003">
    <property type="protein sequence ID" value="MEC5387252.1"/>
    <property type="molecule type" value="Genomic_DNA"/>
</dbReference>